<evidence type="ECO:0000313" key="1">
    <source>
        <dbReference type="EMBL" id="RUL96475.1"/>
    </source>
</evidence>
<accession>A0A432NA24</accession>
<evidence type="ECO:0008006" key="3">
    <source>
        <dbReference type="Google" id="ProtNLM"/>
    </source>
</evidence>
<proteinExistence type="predicted"/>
<evidence type="ECO:0000313" key="2">
    <source>
        <dbReference type="Proteomes" id="UP000273611"/>
    </source>
</evidence>
<dbReference type="EMBL" id="RIBW01000022">
    <property type="protein sequence ID" value="RUL96475.1"/>
    <property type="molecule type" value="Genomic_DNA"/>
</dbReference>
<name>A0A432NA24_9HYPH</name>
<protein>
    <recommendedName>
        <fullName evidence="3">TnsA endonuclease N-terminal domain-containing protein</fullName>
    </recommendedName>
</protein>
<dbReference type="RefSeq" id="WP_127431627.1">
    <property type="nucleotide sequence ID" value="NZ_BMFI01000019.1"/>
</dbReference>
<dbReference type="Proteomes" id="UP000273611">
    <property type="component" value="Unassembled WGS sequence"/>
</dbReference>
<sequence>MKTGSAHAAGDEACDSPNYRPYFPFVTLKCVGRPVFRSREARNYACLLDLDPSVVSWRCLTYALADNHGPKRYYVDFFVEKVDEHLLVEVCDRDPGNTEWIRILAEQFECRYQAVLMSAIRSQPRLQNAKDLLRYAGYEAALGDRIRILAALDELGSLTLAECLSAVRDGRPMQTVAAMILTGHIEVELDEELLRPDTTVRRASR</sequence>
<reference evidence="1 2" key="1">
    <citation type="journal article" date="2015" name="Int. J. Syst. Evol. Microbiol.">
        <title>Rhizobium anhuiense sp. nov., isolated from effective nodules of Vicia faba and Pisum sativum.</title>
        <authorList>
            <person name="Zhang Y.J."/>
            <person name="Zheng W.T."/>
            <person name="Everall I."/>
            <person name="Young J.P."/>
            <person name="Zhang X.X."/>
            <person name="Tian C.F."/>
            <person name="Sui X.H."/>
            <person name="Wang E.T."/>
            <person name="Chen W.X."/>
        </authorList>
    </citation>
    <scope>NUCLEOTIDE SEQUENCE [LARGE SCALE GENOMIC DNA]</scope>
    <source>
        <strain evidence="1 2">CCBAU 23252</strain>
    </source>
</reference>
<organism evidence="1 2">
    <name type="scientific">Rhizobium anhuiense</name>
    <dbReference type="NCBI Taxonomy" id="1184720"/>
    <lineage>
        <taxon>Bacteria</taxon>
        <taxon>Pseudomonadati</taxon>
        <taxon>Pseudomonadota</taxon>
        <taxon>Alphaproteobacteria</taxon>
        <taxon>Hyphomicrobiales</taxon>
        <taxon>Rhizobiaceae</taxon>
        <taxon>Rhizobium/Agrobacterium group</taxon>
        <taxon>Rhizobium</taxon>
    </lineage>
</organism>
<dbReference type="AlphaFoldDB" id="A0A432NA24"/>
<comment type="caution">
    <text evidence="1">The sequence shown here is derived from an EMBL/GenBank/DDBJ whole genome shotgun (WGS) entry which is preliminary data.</text>
</comment>
<gene>
    <name evidence="1" type="ORF">EEQ99_30580</name>
</gene>